<dbReference type="PANTHER" id="PTHR43619">
    <property type="entry name" value="S-ADENOSYL-L-METHIONINE-DEPENDENT METHYLTRANSFERASE YKTD-RELATED"/>
    <property type="match status" value="1"/>
</dbReference>
<dbReference type="SUPFAM" id="SSF53335">
    <property type="entry name" value="S-adenosyl-L-methionine-dependent methyltransferases"/>
    <property type="match status" value="1"/>
</dbReference>
<dbReference type="PANTHER" id="PTHR43619:SF2">
    <property type="entry name" value="S-ADENOSYL-L-METHIONINE-DEPENDENT METHYLTRANSFERASES SUPERFAMILY PROTEIN"/>
    <property type="match status" value="1"/>
</dbReference>
<comment type="function">
    <text evidence="1 6">Exhibits S-adenosyl-L-methionine-dependent methyltransferase activity.</text>
</comment>
<gene>
    <name evidence="7" type="ORF">MSHI_33320</name>
</gene>
<protein>
    <recommendedName>
        <fullName evidence="6">S-adenosyl-L-methionine-dependent methyltransferase</fullName>
        <ecNumber evidence="6">2.1.1.-</ecNumber>
    </recommendedName>
</protein>
<dbReference type="EC" id="2.1.1.-" evidence="6"/>
<name>A0A7I7MTK2_9MYCO</name>
<comment type="similarity">
    <text evidence="2 6">Belongs to the UPF0677 family.</text>
</comment>
<dbReference type="GO" id="GO:0032259">
    <property type="term" value="P:methylation"/>
    <property type="evidence" value="ECO:0007669"/>
    <property type="project" value="UniProtKB-KW"/>
</dbReference>
<evidence type="ECO:0000256" key="6">
    <source>
        <dbReference type="RuleBase" id="RU362030"/>
    </source>
</evidence>
<dbReference type="Gene3D" id="3.40.50.150">
    <property type="entry name" value="Vaccinia Virus protein VP39"/>
    <property type="match status" value="1"/>
</dbReference>
<dbReference type="Proteomes" id="UP000467236">
    <property type="component" value="Chromosome"/>
</dbReference>
<keyword evidence="3 6" id="KW-0489">Methyltransferase</keyword>
<evidence type="ECO:0000313" key="7">
    <source>
        <dbReference type="EMBL" id="BBX75426.1"/>
    </source>
</evidence>
<organism evidence="7 8">
    <name type="scientific">Mycobacterium shinjukuense</name>
    <dbReference type="NCBI Taxonomy" id="398694"/>
    <lineage>
        <taxon>Bacteria</taxon>
        <taxon>Bacillati</taxon>
        <taxon>Actinomycetota</taxon>
        <taxon>Actinomycetes</taxon>
        <taxon>Mycobacteriales</taxon>
        <taxon>Mycobacteriaceae</taxon>
        <taxon>Mycobacterium</taxon>
    </lineage>
</organism>
<keyword evidence="5 6" id="KW-0949">S-adenosyl-L-methionine</keyword>
<dbReference type="InterPro" id="IPR011610">
    <property type="entry name" value="SAM_mthyl_Trfase_ML2640-like"/>
</dbReference>
<sequence>MSTMRTHDDTWDIRTSVGATAVMVAAARAVETDRPDSLIRDPYAKLLVTNAGAGVLWEAMLDPAIAAKVEAIDAETAAIVRHMLSYQAVRTNFFDSFFADAVAAGIRQVVILASGLDARAYRLDWPAGTTVYEIDQPKVLTYKSMTLAENGVTPKTTRREVPIDLRRDWPAVLRAAGFDPAARTAWLAEGLLMYLTADAQDRLFTHVGELSAAGSRVAAETAGTRADQRHQRMRERFKKVADVLGFEQTVDVHELIYHDSDRAVLADWLSNNGWRASAHSAPDEMRRLGRWVDGVPMADDKDAFSEFVTAERLSWRAPRTIPGASAAGCDAAR</sequence>
<dbReference type="NCBIfam" id="TIGR00027">
    <property type="entry name" value="mthyl_TIGR00027"/>
    <property type="match status" value="1"/>
</dbReference>
<proteinExistence type="inferred from homology"/>
<dbReference type="InterPro" id="IPR029063">
    <property type="entry name" value="SAM-dependent_MTases_sf"/>
</dbReference>
<evidence type="ECO:0000256" key="1">
    <source>
        <dbReference type="ARBA" id="ARBA00003907"/>
    </source>
</evidence>
<evidence type="ECO:0000256" key="5">
    <source>
        <dbReference type="ARBA" id="ARBA00022691"/>
    </source>
</evidence>
<dbReference type="AlphaFoldDB" id="A0A7I7MTK2"/>
<evidence type="ECO:0000256" key="4">
    <source>
        <dbReference type="ARBA" id="ARBA00022679"/>
    </source>
</evidence>
<keyword evidence="4 7" id="KW-0808">Transferase</keyword>
<evidence type="ECO:0000313" key="8">
    <source>
        <dbReference type="Proteomes" id="UP000467236"/>
    </source>
</evidence>
<dbReference type="FunFam" id="3.40.50.150:FF:000152">
    <property type="entry name" value="S-adenosyl-L-methionine-dependent methyltransferase"/>
    <property type="match status" value="1"/>
</dbReference>
<evidence type="ECO:0000256" key="2">
    <source>
        <dbReference type="ARBA" id="ARBA00008138"/>
    </source>
</evidence>
<keyword evidence="8" id="KW-1185">Reference proteome</keyword>
<accession>A0A7I7MTK2</accession>
<dbReference type="KEGG" id="mshj:MSHI_33320"/>
<dbReference type="GO" id="GO:0008168">
    <property type="term" value="F:methyltransferase activity"/>
    <property type="evidence" value="ECO:0007669"/>
    <property type="project" value="UniProtKB-UniRule"/>
</dbReference>
<evidence type="ECO:0000256" key="3">
    <source>
        <dbReference type="ARBA" id="ARBA00022603"/>
    </source>
</evidence>
<dbReference type="EMBL" id="AP022575">
    <property type="protein sequence ID" value="BBX75426.1"/>
    <property type="molecule type" value="Genomic_DNA"/>
</dbReference>
<reference evidence="7 8" key="1">
    <citation type="journal article" date="2019" name="Emerg. Microbes Infect.">
        <title>Comprehensive subspecies identification of 175 nontuberculous mycobacteria species based on 7547 genomic profiles.</title>
        <authorList>
            <person name="Matsumoto Y."/>
            <person name="Kinjo T."/>
            <person name="Motooka D."/>
            <person name="Nabeya D."/>
            <person name="Jung N."/>
            <person name="Uechi K."/>
            <person name="Horii T."/>
            <person name="Iida T."/>
            <person name="Fujita J."/>
            <person name="Nakamura S."/>
        </authorList>
    </citation>
    <scope>NUCLEOTIDE SEQUENCE [LARGE SCALE GENOMIC DNA]</scope>
    <source>
        <strain evidence="7 8">JCM 14233</strain>
    </source>
</reference>
<dbReference type="InterPro" id="IPR007213">
    <property type="entry name" value="Ppm1/Ppm2/Tcmp"/>
</dbReference>
<dbReference type="Pfam" id="PF04072">
    <property type="entry name" value="LCM"/>
    <property type="match status" value="1"/>
</dbReference>